<reference evidence="1" key="1">
    <citation type="journal article" date="2020" name="New Phytol.">
        <title>Comparative genomics reveals dynamic genome evolution in host specialist ectomycorrhizal fungi.</title>
        <authorList>
            <person name="Lofgren L.A."/>
            <person name="Nguyen N.H."/>
            <person name="Vilgalys R."/>
            <person name="Ruytinx J."/>
            <person name="Liao H.L."/>
            <person name="Branco S."/>
            <person name="Kuo A."/>
            <person name="LaButti K."/>
            <person name="Lipzen A."/>
            <person name="Andreopoulos W."/>
            <person name="Pangilinan J."/>
            <person name="Riley R."/>
            <person name="Hundley H."/>
            <person name="Na H."/>
            <person name="Barry K."/>
            <person name="Grigoriev I.V."/>
            <person name="Stajich J.E."/>
            <person name="Kennedy P.G."/>
        </authorList>
    </citation>
    <scope>NUCLEOTIDE SEQUENCE</scope>
    <source>
        <strain evidence="1">DOB743</strain>
    </source>
</reference>
<organism evidence="1 2">
    <name type="scientific">Suillus placidus</name>
    <dbReference type="NCBI Taxonomy" id="48579"/>
    <lineage>
        <taxon>Eukaryota</taxon>
        <taxon>Fungi</taxon>
        <taxon>Dikarya</taxon>
        <taxon>Basidiomycota</taxon>
        <taxon>Agaricomycotina</taxon>
        <taxon>Agaricomycetes</taxon>
        <taxon>Agaricomycetidae</taxon>
        <taxon>Boletales</taxon>
        <taxon>Suillineae</taxon>
        <taxon>Suillaceae</taxon>
        <taxon>Suillus</taxon>
    </lineage>
</organism>
<evidence type="ECO:0000313" key="1">
    <source>
        <dbReference type="EMBL" id="KAG1773698.1"/>
    </source>
</evidence>
<comment type="caution">
    <text evidence="1">The sequence shown here is derived from an EMBL/GenBank/DDBJ whole genome shotgun (WGS) entry which is preliminary data.</text>
</comment>
<dbReference type="EMBL" id="JABBWD010000046">
    <property type="protein sequence ID" value="KAG1773698.1"/>
    <property type="molecule type" value="Genomic_DNA"/>
</dbReference>
<proteinExistence type="predicted"/>
<protein>
    <submittedName>
        <fullName evidence="1">Uncharacterized protein</fullName>
    </submittedName>
</protein>
<evidence type="ECO:0000313" key="2">
    <source>
        <dbReference type="Proteomes" id="UP000714275"/>
    </source>
</evidence>
<gene>
    <name evidence="1" type="ORF">EV702DRAFT_560995</name>
</gene>
<keyword evidence="2" id="KW-1185">Reference proteome</keyword>
<sequence length="203" mass="23347">MTIGTARVSGDWPTWPRNNYSVLHSRVLTTRDKRTGACHSCFINCLSVTASFSFRTNPDSIQSSNCEPLCQRTSYATRRFQWNPMEIWNPELPNNKNANLYNHTSWSFCLVPRIVLVQSCTPASRVDTVAFFAHGTRPIVFLWTICSNSFEIAGDHAWWKQINTRELRGGFSTNTCDSPLTISELPELYKYFRLRVIPLIFLQ</sequence>
<name>A0A9P7CZW4_9AGAM</name>
<dbReference type="AlphaFoldDB" id="A0A9P7CZW4"/>
<dbReference type="Proteomes" id="UP000714275">
    <property type="component" value="Unassembled WGS sequence"/>
</dbReference>
<accession>A0A9P7CZW4</accession>